<feature type="domain" description="GHMP kinase N-terminal" evidence="10">
    <location>
        <begin position="105"/>
        <end position="181"/>
    </location>
</feature>
<comment type="function">
    <text evidence="9">Catalyzes the phosphorylation of the position 2 hydroxy group of 4-diphosphocytidyl-2C-methyl-D-erythritol.</text>
</comment>
<dbReference type="InterPro" id="IPR006204">
    <property type="entry name" value="GHMP_kinase_N_dom"/>
</dbReference>
<evidence type="ECO:0000259" key="10">
    <source>
        <dbReference type="Pfam" id="PF00288"/>
    </source>
</evidence>
<dbReference type="InterPro" id="IPR013750">
    <property type="entry name" value="GHMP_kinase_C_dom"/>
</dbReference>
<dbReference type="STRING" id="483218.BACPEC_00486"/>
<feature type="domain" description="GHMP kinase C-terminal" evidence="11">
    <location>
        <begin position="238"/>
        <end position="314"/>
    </location>
</feature>
<dbReference type="EMBL" id="ABVQ01000034">
    <property type="protein sequence ID" value="EEC58356.1"/>
    <property type="molecule type" value="Genomic_DNA"/>
</dbReference>
<dbReference type="Gene3D" id="3.30.230.10">
    <property type="match status" value="1"/>
</dbReference>
<reference evidence="12 13" key="1">
    <citation type="submission" date="2008-11" db="EMBL/GenBank/DDBJ databases">
        <title>Draft genome sequence of Bacteroides pectinophilus (ATCC 43243).</title>
        <authorList>
            <person name="Sudarsanam P."/>
            <person name="Ley R."/>
            <person name="Guruge J."/>
            <person name="Turnbaugh P.J."/>
            <person name="Mahowald M."/>
            <person name="Liep D."/>
            <person name="Gordon J."/>
        </authorList>
    </citation>
    <scope>NUCLEOTIDE SEQUENCE [LARGE SCALE GENOMIC DNA]</scope>
    <source>
        <strain evidence="12 13">ATCC 43243</strain>
    </source>
</reference>
<dbReference type="GO" id="GO:0016114">
    <property type="term" value="P:terpenoid biosynthetic process"/>
    <property type="evidence" value="ECO:0007669"/>
    <property type="project" value="UniProtKB-UniRule"/>
</dbReference>
<evidence type="ECO:0000256" key="3">
    <source>
        <dbReference type="ARBA" id="ARBA00017473"/>
    </source>
</evidence>
<dbReference type="HAMAP" id="MF_00061">
    <property type="entry name" value="IspE"/>
    <property type="match status" value="1"/>
</dbReference>
<comment type="similarity">
    <text evidence="1 9">Belongs to the GHMP kinase family. IspE subfamily.</text>
</comment>
<organism evidence="12 13">
    <name type="scientific">[Bacteroides] pectinophilus ATCC 43243</name>
    <dbReference type="NCBI Taxonomy" id="483218"/>
    <lineage>
        <taxon>Bacteria</taxon>
        <taxon>Bacillati</taxon>
        <taxon>Bacillota</taxon>
        <taxon>Clostridia</taxon>
        <taxon>Eubacteriales</taxon>
    </lineage>
</organism>
<dbReference type="GO" id="GO:0050515">
    <property type="term" value="F:4-(cytidine 5'-diphospho)-2-C-methyl-D-erythritol kinase activity"/>
    <property type="evidence" value="ECO:0007669"/>
    <property type="project" value="UniProtKB-UniRule"/>
</dbReference>
<dbReference type="SUPFAM" id="SSF54211">
    <property type="entry name" value="Ribosomal protein S5 domain 2-like"/>
    <property type="match status" value="1"/>
</dbReference>
<evidence type="ECO:0000256" key="1">
    <source>
        <dbReference type="ARBA" id="ARBA00009684"/>
    </source>
</evidence>
<evidence type="ECO:0000259" key="11">
    <source>
        <dbReference type="Pfam" id="PF08544"/>
    </source>
</evidence>
<dbReference type="HOGENOM" id="CLU_053057_1_1_9"/>
<protein>
    <recommendedName>
        <fullName evidence="3 9">4-diphosphocytidyl-2-C-methyl-D-erythritol kinase</fullName>
        <shortName evidence="9">CMK</shortName>
        <ecNumber evidence="2 9">2.7.1.148</ecNumber>
    </recommendedName>
    <alternativeName>
        <fullName evidence="8 9">4-(cytidine-5'-diphospho)-2-C-methyl-D-erythritol kinase</fullName>
    </alternativeName>
</protein>
<keyword evidence="5 9" id="KW-0547">Nucleotide-binding</keyword>
<name>B7AP82_9FIRM</name>
<dbReference type="InterPro" id="IPR036554">
    <property type="entry name" value="GHMP_kinase_C_sf"/>
</dbReference>
<dbReference type="Proteomes" id="UP000003136">
    <property type="component" value="Unassembled WGS sequence"/>
</dbReference>
<dbReference type="NCBIfam" id="TIGR00154">
    <property type="entry name" value="ispE"/>
    <property type="match status" value="1"/>
</dbReference>
<keyword evidence="7 9" id="KW-0067">ATP-binding</keyword>
<gene>
    <name evidence="9" type="primary">ispE</name>
    <name evidence="12" type="ORF">BACPEC_00486</name>
</gene>
<accession>B7AP82</accession>
<evidence type="ECO:0000256" key="6">
    <source>
        <dbReference type="ARBA" id="ARBA00022777"/>
    </source>
</evidence>
<keyword evidence="6 9" id="KW-0418">Kinase</keyword>
<feature type="active site" evidence="9">
    <location>
        <position position="175"/>
    </location>
</feature>
<dbReference type="Gene3D" id="3.30.70.890">
    <property type="entry name" value="GHMP kinase, C-terminal domain"/>
    <property type="match status" value="1"/>
</dbReference>
<dbReference type="NCBIfam" id="NF011202">
    <property type="entry name" value="PRK14608.1"/>
    <property type="match status" value="1"/>
</dbReference>
<dbReference type="PANTHER" id="PTHR43527:SF2">
    <property type="entry name" value="4-DIPHOSPHOCYTIDYL-2-C-METHYL-D-ERYTHRITOL KINASE, CHLOROPLASTIC"/>
    <property type="match status" value="1"/>
</dbReference>
<dbReference type="PIRSF" id="PIRSF010376">
    <property type="entry name" value="IspE"/>
    <property type="match status" value="1"/>
</dbReference>
<evidence type="ECO:0000256" key="5">
    <source>
        <dbReference type="ARBA" id="ARBA00022741"/>
    </source>
</evidence>
<comment type="catalytic activity">
    <reaction evidence="9">
        <text>4-CDP-2-C-methyl-D-erythritol + ATP = 4-CDP-2-C-methyl-D-erythritol 2-phosphate + ADP + H(+)</text>
        <dbReference type="Rhea" id="RHEA:18437"/>
        <dbReference type="ChEBI" id="CHEBI:15378"/>
        <dbReference type="ChEBI" id="CHEBI:30616"/>
        <dbReference type="ChEBI" id="CHEBI:57823"/>
        <dbReference type="ChEBI" id="CHEBI:57919"/>
        <dbReference type="ChEBI" id="CHEBI:456216"/>
        <dbReference type="EC" id="2.7.1.148"/>
    </reaction>
</comment>
<dbReference type="PANTHER" id="PTHR43527">
    <property type="entry name" value="4-DIPHOSPHOCYTIDYL-2-C-METHYL-D-ERYTHRITOL KINASE, CHLOROPLASTIC"/>
    <property type="match status" value="1"/>
</dbReference>
<dbReference type="AlphaFoldDB" id="B7AP82"/>
<dbReference type="EC" id="2.7.1.148" evidence="2 9"/>
<evidence type="ECO:0000256" key="8">
    <source>
        <dbReference type="ARBA" id="ARBA00032554"/>
    </source>
</evidence>
<evidence type="ECO:0000256" key="2">
    <source>
        <dbReference type="ARBA" id="ARBA00012052"/>
    </source>
</evidence>
<evidence type="ECO:0000313" key="12">
    <source>
        <dbReference type="EMBL" id="EEC58356.1"/>
    </source>
</evidence>
<dbReference type="InterPro" id="IPR020568">
    <property type="entry name" value="Ribosomal_Su5_D2-typ_SF"/>
</dbReference>
<dbReference type="InterPro" id="IPR004424">
    <property type="entry name" value="IspE"/>
</dbReference>
<keyword evidence="9" id="KW-0414">Isoprene biosynthesis</keyword>
<dbReference type="Pfam" id="PF08544">
    <property type="entry name" value="GHMP_kinases_C"/>
    <property type="match status" value="1"/>
</dbReference>
<evidence type="ECO:0000256" key="9">
    <source>
        <dbReference type="HAMAP-Rule" id="MF_00061"/>
    </source>
</evidence>
<sequence length="327" mass="36544">MKNHLENARLFLYNYVYTSYKVILILREFSILRGNGEGMDSIRLKARAKINLGLDVTGIREDGYHEVKMVMQTVGLYDRIIIEKTKEPGIVITSNLSYIPLNENNLMYKAADMLMREFDIDEGVHMDLRKFIPVAAGMAGGSSDAAAVFYGMNRMFGLGLDIEQLKERAVKVGADVPYCLIRGTMLATGIGEKLDRLPPMPQCAIVVAKPPVNVSTRMVYEKLDMSSDIRHPDIDAVIRGLENGNLVQIAESMGNVLEDVTIPMHPVIDTIKRDMKRFGAINAMMSGSGPTVFGIFDDKQQAQICLNHMREQGSARQAYITDVYNVR</sequence>
<reference evidence="12 13" key="2">
    <citation type="submission" date="2008-11" db="EMBL/GenBank/DDBJ databases">
        <authorList>
            <person name="Fulton L."/>
            <person name="Clifton S."/>
            <person name="Fulton B."/>
            <person name="Xu J."/>
            <person name="Minx P."/>
            <person name="Pepin K.H."/>
            <person name="Johnson M."/>
            <person name="Bhonagiri V."/>
            <person name="Nash W.E."/>
            <person name="Mardis E.R."/>
            <person name="Wilson R.K."/>
        </authorList>
    </citation>
    <scope>NUCLEOTIDE SEQUENCE [LARGE SCALE GENOMIC DNA]</scope>
    <source>
        <strain evidence="12 13">ATCC 43243</strain>
    </source>
</reference>
<dbReference type="SUPFAM" id="SSF55060">
    <property type="entry name" value="GHMP Kinase, C-terminal domain"/>
    <property type="match status" value="1"/>
</dbReference>
<evidence type="ECO:0000313" key="13">
    <source>
        <dbReference type="Proteomes" id="UP000003136"/>
    </source>
</evidence>
<feature type="binding site" evidence="9">
    <location>
        <begin position="133"/>
        <end position="143"/>
    </location>
    <ligand>
        <name>ATP</name>
        <dbReference type="ChEBI" id="CHEBI:30616"/>
    </ligand>
</feature>
<dbReference type="GO" id="GO:0019288">
    <property type="term" value="P:isopentenyl diphosphate biosynthetic process, methylerythritol 4-phosphate pathway"/>
    <property type="evidence" value="ECO:0007669"/>
    <property type="project" value="UniProtKB-UniRule"/>
</dbReference>
<feature type="active site" evidence="9">
    <location>
        <position position="49"/>
    </location>
</feature>
<dbReference type="GO" id="GO:0005524">
    <property type="term" value="F:ATP binding"/>
    <property type="evidence" value="ECO:0007669"/>
    <property type="project" value="UniProtKB-UniRule"/>
</dbReference>
<dbReference type="eggNOG" id="COG1947">
    <property type="taxonomic scope" value="Bacteria"/>
</dbReference>
<evidence type="ECO:0000256" key="4">
    <source>
        <dbReference type="ARBA" id="ARBA00022679"/>
    </source>
</evidence>
<dbReference type="Pfam" id="PF00288">
    <property type="entry name" value="GHMP_kinases_N"/>
    <property type="match status" value="1"/>
</dbReference>
<evidence type="ECO:0000256" key="7">
    <source>
        <dbReference type="ARBA" id="ARBA00022840"/>
    </source>
</evidence>
<dbReference type="UniPathway" id="UPA00056">
    <property type="reaction ID" value="UER00094"/>
</dbReference>
<keyword evidence="4 9" id="KW-0808">Transferase</keyword>
<comment type="pathway">
    <text evidence="9">Isoprenoid biosynthesis; isopentenyl diphosphate biosynthesis via DXP pathway; isopentenyl diphosphate from 1-deoxy-D-xylulose 5-phosphate: step 3/6.</text>
</comment>
<keyword evidence="13" id="KW-1185">Reference proteome</keyword>
<proteinExistence type="inferred from homology"/>
<dbReference type="InterPro" id="IPR014721">
    <property type="entry name" value="Ribsml_uS5_D2-typ_fold_subgr"/>
</dbReference>